<reference evidence="2" key="1">
    <citation type="submission" date="2021-03" db="EMBL/GenBank/DDBJ databases">
        <title>Molecular epidemiology and mechanisms of colistin and carbapenem resistance in Enterobacteriaceae from clinical isolates, the environment and porcine samples in Pretoria, South Africa.</title>
        <authorList>
            <person name="Bogoshi D."/>
            <person name="Mbelle N.M."/>
            <person name="Naidoo V."/>
            <person name="Osei Sekyere J."/>
        </authorList>
    </citation>
    <scope>NUCLEOTIDE SEQUENCE</scope>
    <source>
        <strain evidence="2">C034</strain>
    </source>
</reference>
<dbReference type="EMBL" id="JAGETO010000014">
    <property type="protein sequence ID" value="MBO2029106.1"/>
    <property type="molecule type" value="Genomic_DNA"/>
</dbReference>
<organism evidence="2 3">
    <name type="scientific">Klebsiella pneumoniae</name>
    <dbReference type="NCBI Taxonomy" id="573"/>
    <lineage>
        <taxon>Bacteria</taxon>
        <taxon>Pseudomonadati</taxon>
        <taxon>Pseudomonadota</taxon>
        <taxon>Gammaproteobacteria</taxon>
        <taxon>Enterobacterales</taxon>
        <taxon>Enterobacteriaceae</taxon>
        <taxon>Klebsiella/Raoultella group</taxon>
        <taxon>Klebsiella</taxon>
        <taxon>Klebsiella pneumoniae complex</taxon>
    </lineage>
</organism>
<evidence type="ECO:0000313" key="3">
    <source>
        <dbReference type="Proteomes" id="UP000664620"/>
    </source>
</evidence>
<accession>A0A939NNP2</accession>
<evidence type="ECO:0000313" key="2">
    <source>
        <dbReference type="EMBL" id="MBO2029106.1"/>
    </source>
</evidence>
<dbReference type="InterPro" id="IPR036052">
    <property type="entry name" value="TrpB-like_PALP_sf"/>
</dbReference>
<name>A0A939NNP2_KLEPN</name>
<protein>
    <submittedName>
        <fullName evidence="2">Uncharacterized protein</fullName>
    </submittedName>
</protein>
<feature type="region of interest" description="Disordered" evidence="1">
    <location>
        <begin position="27"/>
        <end position="70"/>
    </location>
</feature>
<comment type="caution">
    <text evidence="2">The sequence shown here is derived from an EMBL/GenBank/DDBJ whole genome shotgun (WGS) entry which is preliminary data.</text>
</comment>
<gene>
    <name evidence="2" type="ORF">J4734_05300</name>
</gene>
<dbReference type="Proteomes" id="UP000664620">
    <property type="component" value="Unassembled WGS sequence"/>
</dbReference>
<evidence type="ECO:0000256" key="1">
    <source>
        <dbReference type="SAM" id="MobiDB-lite"/>
    </source>
</evidence>
<dbReference type="Gene3D" id="3.40.50.1100">
    <property type="match status" value="1"/>
</dbReference>
<dbReference type="AlphaFoldDB" id="A0A939NNP2"/>
<proteinExistence type="predicted"/>
<sequence length="126" mass="13397">MMKHADLTTLTATFPLVQDLIALKETTGLTRQPPPGGGVALRRSDRRRCARRPCPPSALRALSGGSLPETAASGGIIESEVVAIPAMKRSLEQKFGQPISGELLLKKTAICQSPAQSKRAVGFMKC</sequence>